<proteinExistence type="predicted"/>
<comment type="caution">
    <text evidence="2">The sequence shown here is derived from an EMBL/GenBank/DDBJ whole genome shotgun (WGS) entry which is preliminary data.</text>
</comment>
<dbReference type="CDD" id="cd12087">
    <property type="entry name" value="TM_EGFR-like"/>
    <property type="match status" value="1"/>
</dbReference>
<protein>
    <submittedName>
        <fullName evidence="2">Uncharacterized protein</fullName>
    </submittedName>
</protein>
<organism evidence="2 3">
    <name type="scientific">Dreissena polymorpha</name>
    <name type="common">Zebra mussel</name>
    <name type="synonym">Mytilus polymorpha</name>
    <dbReference type="NCBI Taxonomy" id="45954"/>
    <lineage>
        <taxon>Eukaryota</taxon>
        <taxon>Metazoa</taxon>
        <taxon>Spiralia</taxon>
        <taxon>Lophotrochozoa</taxon>
        <taxon>Mollusca</taxon>
        <taxon>Bivalvia</taxon>
        <taxon>Autobranchia</taxon>
        <taxon>Heteroconchia</taxon>
        <taxon>Euheterodonta</taxon>
        <taxon>Imparidentia</taxon>
        <taxon>Neoheterodontei</taxon>
        <taxon>Myida</taxon>
        <taxon>Dreissenoidea</taxon>
        <taxon>Dreissenidae</taxon>
        <taxon>Dreissena</taxon>
    </lineage>
</organism>
<evidence type="ECO:0000313" key="3">
    <source>
        <dbReference type="Proteomes" id="UP000828390"/>
    </source>
</evidence>
<evidence type="ECO:0000256" key="1">
    <source>
        <dbReference type="SAM" id="Phobius"/>
    </source>
</evidence>
<keyword evidence="3" id="KW-1185">Reference proteome</keyword>
<dbReference type="AlphaFoldDB" id="A0A9D4R1W8"/>
<gene>
    <name evidence="2" type="ORF">DPMN_092637</name>
</gene>
<name>A0A9D4R1W8_DREPO</name>
<dbReference type="Proteomes" id="UP000828390">
    <property type="component" value="Unassembled WGS sequence"/>
</dbReference>
<accession>A0A9D4R1W8</accession>
<evidence type="ECO:0000313" key="2">
    <source>
        <dbReference type="EMBL" id="KAH3850230.1"/>
    </source>
</evidence>
<dbReference type="EMBL" id="JAIWYP010000003">
    <property type="protein sequence ID" value="KAH3850230.1"/>
    <property type="molecule type" value="Genomic_DNA"/>
</dbReference>
<feature type="transmembrane region" description="Helical" evidence="1">
    <location>
        <begin position="9"/>
        <end position="28"/>
    </location>
</feature>
<keyword evidence="1" id="KW-0812">Transmembrane</keyword>
<keyword evidence="1" id="KW-0472">Membrane</keyword>
<reference evidence="2" key="2">
    <citation type="submission" date="2020-11" db="EMBL/GenBank/DDBJ databases">
        <authorList>
            <person name="McCartney M.A."/>
            <person name="Auch B."/>
            <person name="Kono T."/>
            <person name="Mallez S."/>
            <person name="Becker A."/>
            <person name="Gohl D.M."/>
            <person name="Silverstein K.A.T."/>
            <person name="Koren S."/>
            <person name="Bechman K.B."/>
            <person name="Herman A."/>
            <person name="Abrahante J.E."/>
            <person name="Garbe J."/>
        </authorList>
    </citation>
    <scope>NUCLEOTIDE SEQUENCE</scope>
    <source>
        <strain evidence="2">Duluth1</strain>
        <tissue evidence="2">Whole animal</tissue>
    </source>
</reference>
<feature type="transmembrane region" description="Helical" evidence="1">
    <location>
        <begin position="269"/>
        <end position="291"/>
    </location>
</feature>
<sequence length="410" mass="46093">MRKDGHMHLAMYVLLFGNAFCLVSVPFVRGPDPWSDKTGLLKIQYYCNFRAPEVGLVTSRSARLLVIFNQDVQDILDWNMLTLSPASAYRPDKVFVLTNENNTDFTNFQWSFHVVWKGDIDYGPPVRTSTPAPTGTCQLVTDFVTVPIERGSRSDLKNLVKRPVGPYYCNFRAPQIGLVSGRMAILLVMFNQDVQDVVNWNMLTLSPASLNRSDKVFVLTNENNTDFTNFQWSFHVLWKGVITNPEPTGTCQLFKGNAPESRSVSTSGYVGIGIGVFVIVLVAAADVVFVYKRRRRQLHTEDPYSRYSPKADKCDVPTDIDNVPKPLPHRSEQKPRHSYLELDGAVYDEIEDVASSISQPDNGYLTLVTASHLTDIPAPLKTKDEQLLPVRVTSYETPTSLISLGETHMH</sequence>
<reference evidence="2" key="1">
    <citation type="journal article" date="2019" name="bioRxiv">
        <title>The Genome of the Zebra Mussel, Dreissena polymorpha: A Resource for Invasive Species Research.</title>
        <authorList>
            <person name="McCartney M.A."/>
            <person name="Auch B."/>
            <person name="Kono T."/>
            <person name="Mallez S."/>
            <person name="Zhang Y."/>
            <person name="Obille A."/>
            <person name="Becker A."/>
            <person name="Abrahante J.E."/>
            <person name="Garbe J."/>
            <person name="Badalamenti J.P."/>
            <person name="Herman A."/>
            <person name="Mangelson H."/>
            <person name="Liachko I."/>
            <person name="Sullivan S."/>
            <person name="Sone E.D."/>
            <person name="Koren S."/>
            <person name="Silverstein K.A.T."/>
            <person name="Beckman K.B."/>
            <person name="Gohl D.M."/>
        </authorList>
    </citation>
    <scope>NUCLEOTIDE SEQUENCE</scope>
    <source>
        <strain evidence="2">Duluth1</strain>
        <tissue evidence="2">Whole animal</tissue>
    </source>
</reference>
<keyword evidence="1" id="KW-1133">Transmembrane helix</keyword>